<name>A0AAV9D4V3_ACOCL</name>
<reference evidence="1" key="1">
    <citation type="journal article" date="2023" name="Nat. Commun.">
        <title>Diploid and tetraploid genomes of Acorus and the evolution of monocots.</title>
        <authorList>
            <person name="Ma L."/>
            <person name="Liu K.W."/>
            <person name="Li Z."/>
            <person name="Hsiao Y.Y."/>
            <person name="Qi Y."/>
            <person name="Fu T."/>
            <person name="Tang G.D."/>
            <person name="Zhang D."/>
            <person name="Sun W.H."/>
            <person name="Liu D.K."/>
            <person name="Li Y."/>
            <person name="Chen G.Z."/>
            <person name="Liu X.D."/>
            <person name="Liao X.Y."/>
            <person name="Jiang Y.T."/>
            <person name="Yu X."/>
            <person name="Hao Y."/>
            <person name="Huang J."/>
            <person name="Zhao X.W."/>
            <person name="Ke S."/>
            <person name="Chen Y.Y."/>
            <person name="Wu W.L."/>
            <person name="Hsu J.L."/>
            <person name="Lin Y.F."/>
            <person name="Huang M.D."/>
            <person name="Li C.Y."/>
            <person name="Huang L."/>
            <person name="Wang Z.W."/>
            <person name="Zhao X."/>
            <person name="Zhong W.Y."/>
            <person name="Peng D.H."/>
            <person name="Ahmad S."/>
            <person name="Lan S."/>
            <person name="Zhang J.S."/>
            <person name="Tsai W.C."/>
            <person name="Van de Peer Y."/>
            <person name="Liu Z.J."/>
        </authorList>
    </citation>
    <scope>NUCLEOTIDE SEQUENCE</scope>
    <source>
        <strain evidence="1">CP</strain>
    </source>
</reference>
<dbReference type="AlphaFoldDB" id="A0AAV9D4V3"/>
<evidence type="ECO:0000313" key="1">
    <source>
        <dbReference type="EMBL" id="KAK1296315.1"/>
    </source>
</evidence>
<gene>
    <name evidence="1" type="ORF">QJS10_CPB15g01184</name>
</gene>
<dbReference type="EMBL" id="JAUJYO010000015">
    <property type="protein sequence ID" value="KAK1296315.1"/>
    <property type="molecule type" value="Genomic_DNA"/>
</dbReference>
<organism evidence="1 2">
    <name type="scientific">Acorus calamus</name>
    <name type="common">Sweet flag</name>
    <dbReference type="NCBI Taxonomy" id="4465"/>
    <lineage>
        <taxon>Eukaryota</taxon>
        <taxon>Viridiplantae</taxon>
        <taxon>Streptophyta</taxon>
        <taxon>Embryophyta</taxon>
        <taxon>Tracheophyta</taxon>
        <taxon>Spermatophyta</taxon>
        <taxon>Magnoliopsida</taxon>
        <taxon>Liliopsida</taxon>
        <taxon>Acoraceae</taxon>
        <taxon>Acorus</taxon>
    </lineage>
</organism>
<dbReference type="Proteomes" id="UP001180020">
    <property type="component" value="Unassembled WGS sequence"/>
</dbReference>
<keyword evidence="2" id="KW-1185">Reference proteome</keyword>
<accession>A0AAV9D4V3</accession>
<reference evidence="1" key="2">
    <citation type="submission" date="2023-06" db="EMBL/GenBank/DDBJ databases">
        <authorList>
            <person name="Ma L."/>
            <person name="Liu K.-W."/>
            <person name="Li Z."/>
            <person name="Hsiao Y.-Y."/>
            <person name="Qi Y."/>
            <person name="Fu T."/>
            <person name="Tang G."/>
            <person name="Zhang D."/>
            <person name="Sun W.-H."/>
            <person name="Liu D.-K."/>
            <person name="Li Y."/>
            <person name="Chen G.-Z."/>
            <person name="Liu X.-D."/>
            <person name="Liao X.-Y."/>
            <person name="Jiang Y.-T."/>
            <person name="Yu X."/>
            <person name="Hao Y."/>
            <person name="Huang J."/>
            <person name="Zhao X.-W."/>
            <person name="Ke S."/>
            <person name="Chen Y.-Y."/>
            <person name="Wu W.-L."/>
            <person name="Hsu J.-L."/>
            <person name="Lin Y.-F."/>
            <person name="Huang M.-D."/>
            <person name="Li C.-Y."/>
            <person name="Huang L."/>
            <person name="Wang Z.-W."/>
            <person name="Zhao X."/>
            <person name="Zhong W.-Y."/>
            <person name="Peng D.-H."/>
            <person name="Ahmad S."/>
            <person name="Lan S."/>
            <person name="Zhang J.-S."/>
            <person name="Tsai W.-C."/>
            <person name="Van De Peer Y."/>
            <person name="Liu Z.-J."/>
        </authorList>
    </citation>
    <scope>NUCLEOTIDE SEQUENCE</scope>
    <source>
        <strain evidence="1">CP</strain>
        <tissue evidence="1">Leaves</tissue>
    </source>
</reference>
<sequence length="106" mass="12097">MLQDDVPKIMNRITNLQTLMVFADNQIHPSALEKMVISKLWNNFSLKKDISELLSFRGIVVKRAFDRSDKKKCIDLHELSLTNPSNMGTINGVNRALIKSINIFPL</sequence>
<proteinExistence type="predicted"/>
<comment type="caution">
    <text evidence="1">The sequence shown here is derived from an EMBL/GenBank/DDBJ whole genome shotgun (WGS) entry which is preliminary data.</text>
</comment>
<protein>
    <submittedName>
        <fullName evidence="1">Uncharacterized protein</fullName>
    </submittedName>
</protein>
<evidence type="ECO:0000313" key="2">
    <source>
        <dbReference type="Proteomes" id="UP001180020"/>
    </source>
</evidence>